<dbReference type="GO" id="GO:0004460">
    <property type="term" value="F:L-lactate dehydrogenase (cytochrome) activity"/>
    <property type="evidence" value="ECO:0007669"/>
    <property type="project" value="UniProtKB-EC"/>
</dbReference>
<keyword evidence="5" id="KW-0285">Flavoprotein</keyword>
<keyword evidence="7" id="KW-0479">Metal-binding</keyword>
<name>A0A7S3PIQ5_9STRA</name>
<dbReference type="InterPro" id="IPR013785">
    <property type="entry name" value="Aldolase_TIM"/>
</dbReference>
<keyword evidence="10" id="KW-0496">Mitochondrion</keyword>
<keyword evidence="4" id="KW-0349">Heme</keyword>
<dbReference type="EC" id="1.1.2.3" evidence="14"/>
<dbReference type="PANTHER" id="PTHR10578:SF148">
    <property type="entry name" value="L-LACTATE DEHYDROGENASE (CYTOCHROME)"/>
    <property type="match status" value="1"/>
</dbReference>
<dbReference type="SUPFAM" id="SSF55856">
    <property type="entry name" value="Cytochrome b5-like heme/steroid binding domain"/>
    <property type="match status" value="1"/>
</dbReference>
<evidence type="ECO:0000256" key="7">
    <source>
        <dbReference type="ARBA" id="ARBA00022723"/>
    </source>
</evidence>
<comment type="subcellular location">
    <subcellularLocation>
        <location evidence="2">Mitochondrion intermembrane space</location>
    </subcellularLocation>
</comment>
<sequence length="516" mass="57432">MKLCSRTVEANTDKMGRERIFSMDEVAKHNSPTDCWLVLCGKVYDLTDFHPSHPGGSKIITDCAGMDATLLFEPIHPSDIAERLLSPDVKKGLVDKSTIREEHIAKPEEEEKEGDILSANGKPPIETMLNIFDFEDVAKKTMSKEGWCYYSSGADDEITLRENHNAFQRIWFKPRILVDVDKIDMNSKMFGYNTSIPLYITATALGKLADPEGEVALTKAASNTGILQMLPTLSSCSLDEMLEARSPGQVVFSQLYVNRERQRTLEYVTRCEREGVKALFITVDAPQLGRREKDMRNKFKKQGTAVQKGDEAAGKVDRNQGVARAISSFIDPSLNWKDLAWFKSITKLPIILKGVQCAEDALMAFRHGCQGVVLSNHGGRQLDLARSGIEILPEVMEALRMEPGYTKDKFQVFVDGGIRRGADIFKAIALGATAVGIGRPTIYSLAAYGRQGVEHMIDIFKTELEMCMRLMGTPTIHDIKPAHVITKNLSDHFAVQPQDNLMNGVYEPLVTQASKL</sequence>
<evidence type="ECO:0000256" key="3">
    <source>
        <dbReference type="ARBA" id="ARBA00011881"/>
    </source>
</evidence>
<evidence type="ECO:0000256" key="14">
    <source>
        <dbReference type="ARBA" id="ARBA00066458"/>
    </source>
</evidence>
<dbReference type="CDD" id="cd02922">
    <property type="entry name" value="FCB2_FMN"/>
    <property type="match status" value="1"/>
</dbReference>
<dbReference type="InterPro" id="IPR037458">
    <property type="entry name" value="L-MDH/L-LDH_FMN-bd"/>
</dbReference>
<evidence type="ECO:0000256" key="5">
    <source>
        <dbReference type="ARBA" id="ARBA00022630"/>
    </source>
</evidence>
<feature type="domain" description="FMN hydroxy acid dehydrogenase" evidence="17">
    <location>
        <begin position="123"/>
        <end position="489"/>
    </location>
</feature>
<evidence type="ECO:0000256" key="8">
    <source>
        <dbReference type="ARBA" id="ARBA00023002"/>
    </source>
</evidence>
<accession>A0A7S3PIQ5</accession>
<dbReference type="GO" id="GO:0046872">
    <property type="term" value="F:metal ion binding"/>
    <property type="evidence" value="ECO:0007669"/>
    <property type="project" value="UniProtKB-KW"/>
</dbReference>
<dbReference type="InterPro" id="IPR008259">
    <property type="entry name" value="FMN_hydac_DH_AS"/>
</dbReference>
<dbReference type="Gene3D" id="3.20.20.70">
    <property type="entry name" value="Aldolase class I"/>
    <property type="match status" value="1"/>
</dbReference>
<reference evidence="18" key="1">
    <citation type="submission" date="2021-01" db="EMBL/GenBank/DDBJ databases">
        <authorList>
            <person name="Corre E."/>
            <person name="Pelletier E."/>
            <person name="Niang G."/>
            <person name="Scheremetjew M."/>
            <person name="Finn R."/>
            <person name="Kale V."/>
            <person name="Holt S."/>
            <person name="Cochrane G."/>
            <person name="Meng A."/>
            <person name="Brown T."/>
            <person name="Cohen L."/>
        </authorList>
    </citation>
    <scope>NUCLEOTIDE SEQUENCE</scope>
    <source>
        <strain evidence="18">GSBS06</strain>
    </source>
</reference>
<evidence type="ECO:0000256" key="1">
    <source>
        <dbReference type="ARBA" id="ARBA00001917"/>
    </source>
</evidence>
<evidence type="ECO:0000256" key="11">
    <source>
        <dbReference type="ARBA" id="ARBA00052399"/>
    </source>
</evidence>
<evidence type="ECO:0000256" key="15">
    <source>
        <dbReference type="ARBA" id="ARBA00068515"/>
    </source>
</evidence>
<dbReference type="EMBL" id="HBIN01014199">
    <property type="protein sequence ID" value="CAE0440602.1"/>
    <property type="molecule type" value="Transcribed_RNA"/>
</dbReference>
<dbReference type="AlphaFoldDB" id="A0A7S3PIQ5"/>
<dbReference type="InterPro" id="IPR001199">
    <property type="entry name" value="Cyt_B5-like_heme/steroid-bd"/>
</dbReference>
<evidence type="ECO:0000256" key="6">
    <source>
        <dbReference type="ARBA" id="ARBA00022643"/>
    </source>
</evidence>
<evidence type="ECO:0000256" key="10">
    <source>
        <dbReference type="ARBA" id="ARBA00023128"/>
    </source>
</evidence>
<dbReference type="PROSITE" id="PS51349">
    <property type="entry name" value="FMN_HYDROXY_ACID_DH_2"/>
    <property type="match status" value="1"/>
</dbReference>
<proteinExistence type="inferred from homology"/>
<comment type="similarity">
    <text evidence="13">In the N-terminal section; belongs to the cytochrome b5 family.</text>
</comment>
<dbReference type="GO" id="GO:0005758">
    <property type="term" value="C:mitochondrial intermembrane space"/>
    <property type="evidence" value="ECO:0007669"/>
    <property type="project" value="UniProtKB-SubCell"/>
</dbReference>
<comment type="catalytic activity">
    <reaction evidence="11">
        <text>(S)-lactate + 2 Fe(III)-[cytochrome c] = 2 Fe(II)-[cytochrome c] + pyruvate + 2 H(+)</text>
        <dbReference type="Rhea" id="RHEA:19909"/>
        <dbReference type="Rhea" id="RHEA-COMP:10350"/>
        <dbReference type="Rhea" id="RHEA-COMP:14399"/>
        <dbReference type="ChEBI" id="CHEBI:15361"/>
        <dbReference type="ChEBI" id="CHEBI:15378"/>
        <dbReference type="ChEBI" id="CHEBI:16651"/>
        <dbReference type="ChEBI" id="CHEBI:29033"/>
        <dbReference type="ChEBI" id="CHEBI:29034"/>
        <dbReference type="EC" id="1.1.2.3"/>
    </reaction>
    <physiologicalReaction direction="left-to-right" evidence="11">
        <dbReference type="Rhea" id="RHEA:19910"/>
    </physiologicalReaction>
</comment>
<comment type="cofactor">
    <cofactor evidence="1">
        <name>FMN</name>
        <dbReference type="ChEBI" id="CHEBI:58210"/>
    </cofactor>
</comment>
<comment type="subunit">
    <text evidence="3">Homotetramer.</text>
</comment>
<dbReference type="FunFam" id="3.20.20.70:FF:000062">
    <property type="entry name" value="Cytochrome b2, mitochondrial, putative"/>
    <property type="match status" value="1"/>
</dbReference>
<dbReference type="Pfam" id="PF01070">
    <property type="entry name" value="FMN_dh"/>
    <property type="match status" value="1"/>
</dbReference>
<keyword evidence="9" id="KW-0408">Iron</keyword>
<dbReference type="InterPro" id="IPR037396">
    <property type="entry name" value="FMN_HAD"/>
</dbReference>
<comment type="similarity">
    <text evidence="12">In the C-terminal section; belongs to the FMN-dependent alpha-hydroxy acid dehydrogenase family.</text>
</comment>
<evidence type="ECO:0000256" key="4">
    <source>
        <dbReference type="ARBA" id="ARBA00022617"/>
    </source>
</evidence>
<dbReference type="PROSITE" id="PS00557">
    <property type="entry name" value="FMN_HYDROXY_ACID_DH_1"/>
    <property type="match status" value="1"/>
</dbReference>
<evidence type="ECO:0000256" key="9">
    <source>
        <dbReference type="ARBA" id="ARBA00023004"/>
    </source>
</evidence>
<keyword evidence="8" id="KW-0560">Oxidoreductase</keyword>
<evidence type="ECO:0000256" key="13">
    <source>
        <dbReference type="ARBA" id="ARBA00061589"/>
    </source>
</evidence>
<evidence type="ECO:0000313" key="18">
    <source>
        <dbReference type="EMBL" id="CAE0440602.1"/>
    </source>
</evidence>
<organism evidence="18">
    <name type="scientific">Aplanochytrium stocchinoi</name>
    <dbReference type="NCBI Taxonomy" id="215587"/>
    <lineage>
        <taxon>Eukaryota</taxon>
        <taxon>Sar</taxon>
        <taxon>Stramenopiles</taxon>
        <taxon>Bigyra</taxon>
        <taxon>Labyrinthulomycetes</taxon>
        <taxon>Thraustochytrida</taxon>
        <taxon>Thraustochytriidae</taxon>
        <taxon>Aplanochytrium</taxon>
    </lineage>
</organism>
<dbReference type="PANTHER" id="PTHR10578">
    <property type="entry name" value="S -2-HYDROXY-ACID OXIDASE-RELATED"/>
    <property type="match status" value="1"/>
</dbReference>
<gene>
    <name evidence="18" type="ORF">ASTO00021_LOCUS10736</name>
</gene>
<dbReference type="Pfam" id="PF00173">
    <property type="entry name" value="Cyt-b5"/>
    <property type="match status" value="1"/>
</dbReference>
<dbReference type="InterPro" id="IPR036400">
    <property type="entry name" value="Cyt_B5-like_heme/steroid_sf"/>
</dbReference>
<keyword evidence="6" id="KW-0288">FMN</keyword>
<dbReference type="InterPro" id="IPR000262">
    <property type="entry name" value="FMN-dep_DH"/>
</dbReference>
<evidence type="ECO:0000259" key="16">
    <source>
        <dbReference type="PROSITE" id="PS50255"/>
    </source>
</evidence>
<dbReference type="Gene3D" id="3.10.120.10">
    <property type="entry name" value="Cytochrome b5-like heme/steroid binding domain"/>
    <property type="match status" value="1"/>
</dbReference>
<dbReference type="SUPFAM" id="SSF51395">
    <property type="entry name" value="FMN-linked oxidoreductases"/>
    <property type="match status" value="1"/>
</dbReference>
<protein>
    <recommendedName>
        <fullName evidence="15">L-lactate dehydrogenase (cytochrome)</fullName>
        <ecNumber evidence="14">1.1.2.3</ecNumber>
    </recommendedName>
</protein>
<evidence type="ECO:0000256" key="12">
    <source>
        <dbReference type="ARBA" id="ARBA00061137"/>
    </source>
</evidence>
<dbReference type="SMART" id="SM01117">
    <property type="entry name" value="Cyt-b5"/>
    <property type="match status" value="1"/>
</dbReference>
<feature type="domain" description="Cytochrome b5 heme-binding" evidence="16">
    <location>
        <begin position="18"/>
        <end position="95"/>
    </location>
</feature>
<evidence type="ECO:0000256" key="2">
    <source>
        <dbReference type="ARBA" id="ARBA00004569"/>
    </source>
</evidence>
<dbReference type="PROSITE" id="PS50255">
    <property type="entry name" value="CYTOCHROME_B5_2"/>
    <property type="match status" value="1"/>
</dbReference>
<evidence type="ECO:0000259" key="17">
    <source>
        <dbReference type="PROSITE" id="PS51349"/>
    </source>
</evidence>